<comment type="caution">
    <text evidence="2">The sequence shown here is derived from an EMBL/GenBank/DDBJ whole genome shotgun (WGS) entry which is preliminary data.</text>
</comment>
<proteinExistence type="predicted"/>
<name>A0ABV6Q5Y8_9FLAO</name>
<evidence type="ECO:0000313" key="3">
    <source>
        <dbReference type="Proteomes" id="UP001589832"/>
    </source>
</evidence>
<organism evidence="2 3">
    <name type="scientific">Winogradskyella pulchriflava</name>
    <dbReference type="NCBI Taxonomy" id="1110688"/>
    <lineage>
        <taxon>Bacteria</taxon>
        <taxon>Pseudomonadati</taxon>
        <taxon>Bacteroidota</taxon>
        <taxon>Flavobacteriia</taxon>
        <taxon>Flavobacteriales</taxon>
        <taxon>Flavobacteriaceae</taxon>
        <taxon>Winogradskyella</taxon>
    </lineage>
</organism>
<accession>A0ABV6Q5Y8</accession>
<dbReference type="Proteomes" id="UP001589832">
    <property type="component" value="Unassembled WGS sequence"/>
</dbReference>
<sequence length="189" mass="21517">MKHLQAINQLFFSVLILLCSTSCSKDDINVNENVTSITVKLKSSNSVLNKVYINIEDVQLKIKEDESVSDAWLSLNAINQGTYNICDLKEDNPLLLVDDLEIDANFIYEIRLVLGDNNFIDINNVLHSLDVANYGNATPSNLISTQLDSKRRYDFVIDMDIDESVSFNEDENMMVLNPKLYTAIRQIQY</sequence>
<dbReference type="RefSeq" id="WP_386059843.1">
    <property type="nucleotide sequence ID" value="NZ_JBHLTQ010000001.1"/>
</dbReference>
<protein>
    <submittedName>
        <fullName evidence="2">DUF4382 domain-containing protein</fullName>
    </submittedName>
</protein>
<reference evidence="2 3" key="1">
    <citation type="submission" date="2024-09" db="EMBL/GenBank/DDBJ databases">
        <authorList>
            <person name="Sun Q."/>
            <person name="Mori K."/>
        </authorList>
    </citation>
    <scope>NUCLEOTIDE SEQUENCE [LARGE SCALE GENOMIC DNA]</scope>
    <source>
        <strain evidence="2 3">NCAIM B.02481</strain>
    </source>
</reference>
<feature type="domain" description="DUF4382" evidence="1">
    <location>
        <begin position="46"/>
        <end position="178"/>
    </location>
</feature>
<evidence type="ECO:0000259" key="1">
    <source>
        <dbReference type="Pfam" id="PF14321"/>
    </source>
</evidence>
<keyword evidence="3" id="KW-1185">Reference proteome</keyword>
<evidence type="ECO:0000313" key="2">
    <source>
        <dbReference type="EMBL" id="MFC0603651.1"/>
    </source>
</evidence>
<dbReference type="InterPro" id="IPR025491">
    <property type="entry name" value="DUF4382"/>
</dbReference>
<dbReference type="EMBL" id="JBHLTQ010000001">
    <property type="protein sequence ID" value="MFC0603651.1"/>
    <property type="molecule type" value="Genomic_DNA"/>
</dbReference>
<dbReference type="Pfam" id="PF14321">
    <property type="entry name" value="DUF4382"/>
    <property type="match status" value="1"/>
</dbReference>
<gene>
    <name evidence="2" type="ORF">ACFFGA_03730</name>
</gene>